<dbReference type="Proteomes" id="UP001281614">
    <property type="component" value="Unassembled WGS sequence"/>
</dbReference>
<feature type="signal peptide" evidence="2">
    <location>
        <begin position="1"/>
        <end position="20"/>
    </location>
</feature>
<accession>A0AAE0CWR0</accession>
<evidence type="ECO:0000313" key="3">
    <source>
        <dbReference type="EMBL" id="KAK2728311.1"/>
    </source>
</evidence>
<protein>
    <recommendedName>
        <fullName evidence="5">Secreted protein</fullName>
    </recommendedName>
</protein>
<feature type="region of interest" description="Disordered" evidence="1">
    <location>
        <begin position="20"/>
        <end position="41"/>
    </location>
</feature>
<dbReference type="EMBL" id="VYYT01000883">
    <property type="protein sequence ID" value="KAK2728311.1"/>
    <property type="molecule type" value="Genomic_DNA"/>
</dbReference>
<feature type="chain" id="PRO_5042264216" description="Secreted protein" evidence="2">
    <location>
        <begin position="21"/>
        <end position="162"/>
    </location>
</feature>
<reference evidence="3" key="1">
    <citation type="submission" date="2023-02" db="EMBL/GenBank/DDBJ databases">
        <title>Colletotrichum kahawae CIFC_Que2 genome sequencing and assembly.</title>
        <authorList>
            <person name="Baroncelli R."/>
        </authorList>
    </citation>
    <scope>NUCLEOTIDE SEQUENCE</scope>
    <source>
        <strain evidence="3">CIFC_Que2</strain>
    </source>
</reference>
<keyword evidence="4" id="KW-1185">Reference proteome</keyword>
<evidence type="ECO:0008006" key="5">
    <source>
        <dbReference type="Google" id="ProtNLM"/>
    </source>
</evidence>
<evidence type="ECO:0000256" key="1">
    <source>
        <dbReference type="SAM" id="MobiDB-lite"/>
    </source>
</evidence>
<proteinExistence type="predicted"/>
<sequence length="162" mass="17755">MRGRGAFFSGLFLAAATLESRGPTPSQNSHANCKHRAQHAPVRASGRQRRVRCLQWEAANVKVNQLWSGCAWPSASSLHTLEALACKSLTLCSTLCDHLLRSTQYGVSERERLVLGVVGRPRHSVSGVAWPIQHARHDGQLIFSAPFPIPSLSVNRPSAWPD</sequence>
<name>A0AAE0CWR0_COLKA</name>
<gene>
    <name evidence="3" type="ORF">CKAH01_11108</name>
</gene>
<evidence type="ECO:0000256" key="2">
    <source>
        <dbReference type="SAM" id="SignalP"/>
    </source>
</evidence>
<organism evidence="3 4">
    <name type="scientific">Colletotrichum kahawae</name>
    <name type="common">Coffee berry disease fungus</name>
    <dbReference type="NCBI Taxonomy" id="34407"/>
    <lineage>
        <taxon>Eukaryota</taxon>
        <taxon>Fungi</taxon>
        <taxon>Dikarya</taxon>
        <taxon>Ascomycota</taxon>
        <taxon>Pezizomycotina</taxon>
        <taxon>Sordariomycetes</taxon>
        <taxon>Hypocreomycetidae</taxon>
        <taxon>Glomerellales</taxon>
        <taxon>Glomerellaceae</taxon>
        <taxon>Colletotrichum</taxon>
        <taxon>Colletotrichum gloeosporioides species complex</taxon>
    </lineage>
</organism>
<evidence type="ECO:0000313" key="4">
    <source>
        <dbReference type="Proteomes" id="UP001281614"/>
    </source>
</evidence>
<keyword evidence="2" id="KW-0732">Signal</keyword>
<dbReference type="AlphaFoldDB" id="A0AAE0CWR0"/>
<comment type="caution">
    <text evidence="3">The sequence shown here is derived from an EMBL/GenBank/DDBJ whole genome shotgun (WGS) entry which is preliminary data.</text>
</comment>